<dbReference type="AlphaFoldDB" id="A0A0V1GV29"/>
<gene>
    <name evidence="1" type="ORF">T11_2292</name>
</gene>
<evidence type="ECO:0000313" key="1">
    <source>
        <dbReference type="EMBL" id="KRZ02061.1"/>
    </source>
</evidence>
<comment type="caution">
    <text evidence="1">The sequence shown here is derived from an EMBL/GenBank/DDBJ whole genome shotgun (WGS) entry which is preliminary data.</text>
</comment>
<dbReference type="EMBL" id="JYDP01000246">
    <property type="protein sequence ID" value="KRZ02061.1"/>
    <property type="molecule type" value="Genomic_DNA"/>
</dbReference>
<keyword evidence="2" id="KW-1185">Reference proteome</keyword>
<evidence type="ECO:0000313" key="2">
    <source>
        <dbReference type="Proteomes" id="UP000055024"/>
    </source>
</evidence>
<reference evidence="1 2" key="1">
    <citation type="submission" date="2015-01" db="EMBL/GenBank/DDBJ databases">
        <title>Evolution of Trichinella species and genotypes.</title>
        <authorList>
            <person name="Korhonen P.K."/>
            <person name="Edoardo P."/>
            <person name="Giuseppe L.R."/>
            <person name="Gasser R.B."/>
        </authorList>
    </citation>
    <scope>NUCLEOTIDE SEQUENCE [LARGE SCALE GENOMIC DNA]</scope>
    <source>
        <strain evidence="1">ISS1029</strain>
    </source>
</reference>
<accession>A0A0V1GV29</accession>
<protein>
    <submittedName>
        <fullName evidence="1">Uncharacterized protein</fullName>
    </submittedName>
</protein>
<sequence length="67" mass="7651">MLKGRILKVNIGVAITLTEMHISSCVTAKRLFEDALAKLRLLDTEFLFTNIVPRKPTNLYIEKMDCL</sequence>
<organism evidence="1 2">
    <name type="scientific">Trichinella zimbabwensis</name>
    <dbReference type="NCBI Taxonomy" id="268475"/>
    <lineage>
        <taxon>Eukaryota</taxon>
        <taxon>Metazoa</taxon>
        <taxon>Ecdysozoa</taxon>
        <taxon>Nematoda</taxon>
        <taxon>Enoplea</taxon>
        <taxon>Dorylaimia</taxon>
        <taxon>Trichinellida</taxon>
        <taxon>Trichinellidae</taxon>
        <taxon>Trichinella</taxon>
    </lineage>
</organism>
<proteinExistence type="predicted"/>
<dbReference type="Proteomes" id="UP000055024">
    <property type="component" value="Unassembled WGS sequence"/>
</dbReference>
<name>A0A0V1GV29_9BILA</name>